<reference evidence="9" key="1">
    <citation type="submission" date="2022-09" db="EMBL/GenBank/DDBJ databases">
        <title>Molecular characterization of Glaesserella parasuis strains circulating in commercial swine farms using whole-genome sequencing.</title>
        <authorList>
            <person name="Mugabi R."/>
            <person name="Clavijo M."/>
            <person name="Li G."/>
        </authorList>
    </citation>
    <scope>NUCLEOTIDE SEQUENCE</scope>
    <source>
        <strain evidence="9">0435-53</strain>
    </source>
</reference>
<dbReference type="Pfam" id="PF08529">
    <property type="entry name" value="NusA_N"/>
    <property type="match status" value="1"/>
</dbReference>
<dbReference type="InterPro" id="IPR012340">
    <property type="entry name" value="NA-bd_OB-fold"/>
</dbReference>
<organism evidence="9 11">
    <name type="scientific">Glaesserella parasuis</name>
    <name type="common">Haemophilus parasuis</name>
    <dbReference type="NCBI Taxonomy" id="738"/>
    <lineage>
        <taxon>Bacteria</taxon>
        <taxon>Pseudomonadati</taxon>
        <taxon>Pseudomonadota</taxon>
        <taxon>Gammaproteobacteria</taxon>
        <taxon>Pasteurellales</taxon>
        <taxon>Pasteurellaceae</taxon>
        <taxon>Glaesserella</taxon>
    </lineage>
</organism>
<dbReference type="Gene3D" id="3.30.1480.10">
    <property type="entry name" value="NusA, N-terminal domain"/>
    <property type="match status" value="1"/>
</dbReference>
<keyword evidence="1 7" id="KW-0806">Transcription termination</keyword>
<dbReference type="FunFam" id="3.30.300.20:FF:000002">
    <property type="entry name" value="Transcription termination/antitermination protein NusA"/>
    <property type="match status" value="1"/>
</dbReference>
<dbReference type="GO" id="GO:0031564">
    <property type="term" value="P:transcription antitermination"/>
    <property type="evidence" value="ECO:0007669"/>
    <property type="project" value="UniProtKB-UniRule"/>
</dbReference>
<keyword evidence="6 7" id="KW-0804">Transcription</keyword>
<dbReference type="GO" id="GO:0005829">
    <property type="term" value="C:cytosol"/>
    <property type="evidence" value="ECO:0007669"/>
    <property type="project" value="TreeGrafter"/>
</dbReference>
<dbReference type="GO" id="GO:0000166">
    <property type="term" value="F:nucleotide binding"/>
    <property type="evidence" value="ECO:0007669"/>
    <property type="project" value="InterPro"/>
</dbReference>
<keyword evidence="2 7" id="KW-0963">Cytoplasm</keyword>
<evidence type="ECO:0000256" key="5">
    <source>
        <dbReference type="ARBA" id="ARBA00023015"/>
    </source>
</evidence>
<protein>
    <recommendedName>
        <fullName evidence="7">Transcription termination/antitermination protein NusA</fullName>
    </recommendedName>
</protein>
<dbReference type="PROSITE" id="PS50126">
    <property type="entry name" value="S1"/>
    <property type="match status" value="1"/>
</dbReference>
<dbReference type="GO" id="GO:0003700">
    <property type="term" value="F:DNA-binding transcription factor activity"/>
    <property type="evidence" value="ECO:0007669"/>
    <property type="project" value="InterPro"/>
</dbReference>
<dbReference type="FunFam" id="1.10.150.20:FF:000018">
    <property type="entry name" value="Transcription termination/antitermination protein NusA"/>
    <property type="match status" value="1"/>
</dbReference>
<reference evidence="10" key="2">
    <citation type="submission" date="2023-04" db="EMBL/GenBank/DDBJ databases">
        <title>Molecular characterization of the Integrative and Conjugative elements harboring multidrug-resistance gene from Glaesserella (Haemophilus) parasuis.</title>
        <authorList>
            <person name="Che Y."/>
            <person name="Zhou L."/>
        </authorList>
    </citation>
    <scope>NUCLEOTIDE SEQUENCE</scope>
    <source>
        <strain evidence="10">Z44</strain>
    </source>
</reference>
<dbReference type="EMBL" id="CP121769">
    <property type="protein sequence ID" value="WGE09305.1"/>
    <property type="molecule type" value="Genomic_DNA"/>
</dbReference>
<dbReference type="InterPro" id="IPR036555">
    <property type="entry name" value="NusA_N_sf"/>
</dbReference>
<dbReference type="InterPro" id="IPR013735">
    <property type="entry name" value="TF_NusA_N"/>
</dbReference>
<dbReference type="InterPro" id="IPR003029">
    <property type="entry name" value="S1_domain"/>
</dbReference>
<comment type="function">
    <text evidence="7">Participates in both transcription termination and antitermination.</text>
</comment>
<dbReference type="Proteomes" id="UP001148834">
    <property type="component" value="Unassembled WGS sequence"/>
</dbReference>
<dbReference type="SMART" id="SM00316">
    <property type="entry name" value="S1"/>
    <property type="match status" value="1"/>
</dbReference>
<keyword evidence="4 7" id="KW-0694">RNA-binding</keyword>
<evidence type="ECO:0000256" key="3">
    <source>
        <dbReference type="ARBA" id="ARBA00022814"/>
    </source>
</evidence>
<gene>
    <name evidence="7 9" type="primary">nusA</name>
    <name evidence="9" type="ORF">N5925_04170</name>
    <name evidence="10" type="ORF">QBL01_08570</name>
</gene>
<dbReference type="PROSITE" id="PS50084">
    <property type="entry name" value="KH_TYPE_1"/>
    <property type="match status" value="1"/>
</dbReference>
<dbReference type="GO" id="GO:0003723">
    <property type="term" value="F:RNA binding"/>
    <property type="evidence" value="ECO:0007669"/>
    <property type="project" value="UniProtKB-UniRule"/>
</dbReference>
<evidence type="ECO:0000256" key="6">
    <source>
        <dbReference type="ARBA" id="ARBA00023163"/>
    </source>
</evidence>
<dbReference type="InterPro" id="IPR015946">
    <property type="entry name" value="KH_dom-like_a/b"/>
</dbReference>
<name>A0A084EVS4_GLAPU</name>
<dbReference type="SUPFAM" id="SSF47794">
    <property type="entry name" value="Rad51 N-terminal domain-like"/>
    <property type="match status" value="2"/>
</dbReference>
<dbReference type="InterPro" id="IPR058582">
    <property type="entry name" value="KH_NusA_2nd"/>
</dbReference>
<evidence type="ECO:0000256" key="7">
    <source>
        <dbReference type="HAMAP-Rule" id="MF_00945"/>
    </source>
</evidence>
<keyword evidence="3 7" id="KW-0889">Transcription antitermination</keyword>
<dbReference type="Pfam" id="PF26594">
    <property type="entry name" value="KH_NusA_2nd"/>
    <property type="match status" value="1"/>
</dbReference>
<evidence type="ECO:0000313" key="9">
    <source>
        <dbReference type="EMBL" id="MDD2167815.1"/>
    </source>
</evidence>
<dbReference type="InterPro" id="IPR010213">
    <property type="entry name" value="TF_NusA"/>
</dbReference>
<evidence type="ECO:0000256" key="2">
    <source>
        <dbReference type="ARBA" id="ARBA00022490"/>
    </source>
</evidence>
<dbReference type="CDD" id="cd04455">
    <property type="entry name" value="S1_NusA"/>
    <property type="match status" value="1"/>
</dbReference>
<dbReference type="Gene3D" id="2.40.50.140">
    <property type="entry name" value="Nucleic acid-binding proteins"/>
    <property type="match status" value="1"/>
</dbReference>
<evidence type="ECO:0000259" key="8">
    <source>
        <dbReference type="PROSITE" id="PS50126"/>
    </source>
</evidence>
<dbReference type="RefSeq" id="WP_021116746.1">
    <property type="nucleotide sequence ID" value="NZ_CP054198.1"/>
</dbReference>
<dbReference type="NCBIfam" id="TIGR01954">
    <property type="entry name" value="nusA_Cterm_rpt"/>
    <property type="match status" value="2"/>
</dbReference>
<dbReference type="HAMAP" id="MF_00945_B">
    <property type="entry name" value="NusA_B"/>
    <property type="match status" value="1"/>
</dbReference>
<dbReference type="EMBL" id="JAODIR010000015">
    <property type="protein sequence ID" value="MDD2167815.1"/>
    <property type="molecule type" value="Genomic_DNA"/>
</dbReference>
<dbReference type="Gene3D" id="3.30.300.20">
    <property type="match status" value="2"/>
</dbReference>
<feature type="domain" description="S1 motif" evidence="8">
    <location>
        <begin position="146"/>
        <end position="217"/>
    </location>
</feature>
<dbReference type="SUPFAM" id="SSF69705">
    <property type="entry name" value="Transcription factor NusA, N-terminal domain"/>
    <property type="match status" value="1"/>
</dbReference>
<dbReference type="GO" id="GO:0006353">
    <property type="term" value="P:DNA-templated transcription termination"/>
    <property type="evidence" value="ECO:0007669"/>
    <property type="project" value="UniProtKB-UniRule"/>
</dbReference>
<evidence type="ECO:0000313" key="11">
    <source>
        <dbReference type="Proteomes" id="UP001148834"/>
    </source>
</evidence>
<dbReference type="Pfam" id="PF14520">
    <property type="entry name" value="HHH_5"/>
    <property type="match status" value="1"/>
</dbReference>
<dbReference type="Pfam" id="PF13184">
    <property type="entry name" value="KH_NusA_1st"/>
    <property type="match status" value="1"/>
</dbReference>
<dbReference type="AlphaFoldDB" id="A0A084EVS4"/>
<dbReference type="FunFam" id="1.10.150.20:FF:000015">
    <property type="entry name" value="Transcription termination/antitermination protein NusA"/>
    <property type="match status" value="1"/>
</dbReference>
<dbReference type="FunFam" id="3.30.300.20:FF:000005">
    <property type="entry name" value="Transcription termination/antitermination protein NusA"/>
    <property type="match status" value="1"/>
</dbReference>
<evidence type="ECO:0000313" key="10">
    <source>
        <dbReference type="EMBL" id="WGE09305.1"/>
    </source>
</evidence>
<dbReference type="SMART" id="SM00322">
    <property type="entry name" value="KH"/>
    <property type="match status" value="2"/>
</dbReference>
<dbReference type="Proteomes" id="UP001222296">
    <property type="component" value="Chromosome"/>
</dbReference>
<comment type="similarity">
    <text evidence="7">Belongs to the NusA family.</text>
</comment>
<dbReference type="Gene3D" id="1.10.150.20">
    <property type="entry name" value="5' to 3' exonuclease, C-terminal subdomain"/>
    <property type="match status" value="2"/>
</dbReference>
<comment type="subcellular location">
    <subcellularLocation>
        <location evidence="7">Cytoplasm</location>
    </subcellularLocation>
</comment>
<sequence>MSKEILLAAEAVSNEKLLPKDAIFEALETALAISTKKKAAAEREDRKTGNGIDIDVRVVIDRKTGEFTTYRRWLVVEKVHYHTREITLEAAQFEDPNIQLGDYVEDEIESIAFDRITMQTARQVITTKIREAERNKVIEQFRSEEGKIVIGTVKKVSRESIILELAGKKDDTTKAEAVIMREDMLPRENFRPGDRVRGVLYAIKPESKGPQLFVTRAKPVMLQELFKLEVPEIGEEVIEIKGASRDPGSRAKIAVKSNDKRIDPVGACVGMRGARVQAITNELGGERVDIVLWDDNPAQFLINAMAPADVSSIVVDEDNHSMDIAVEANALAQAIGRNGQNVRLATQLTGWTLNVMTTDELEKKHQAEDNKVINLFMDALEIDEEFAHLLIEEGFTSLEEIAYVPVKELTAIDGLEDEDLVEELQARAKNAITAKALAEEEALKQAHIEDKLLNLEGMDRHIAFKLAEKQITTLEDLAEQGVDDLADIEELTAEKVAELIMAARQICWFS</sequence>
<dbReference type="InterPro" id="IPR010214">
    <property type="entry name" value="Tscrpt_termin_fac_NusA_C_rpt"/>
</dbReference>
<dbReference type="PANTHER" id="PTHR22648">
    <property type="entry name" value="TRANSCRIPTION TERMINATION FACTOR NUSA"/>
    <property type="match status" value="1"/>
</dbReference>
<dbReference type="InterPro" id="IPR004087">
    <property type="entry name" value="KH_dom"/>
</dbReference>
<dbReference type="CDD" id="cd02134">
    <property type="entry name" value="KH-II_NusA_rpt1"/>
    <property type="match status" value="1"/>
</dbReference>
<dbReference type="OrthoDB" id="9807233at2"/>
<dbReference type="NCBIfam" id="TIGR01953">
    <property type="entry name" value="NusA"/>
    <property type="match status" value="1"/>
</dbReference>
<dbReference type="InterPro" id="IPR025249">
    <property type="entry name" value="TF_NusA_KH_1st"/>
</dbReference>
<dbReference type="InterPro" id="IPR030842">
    <property type="entry name" value="TF_NusA_bacterial"/>
</dbReference>
<accession>A0A084EVS4</accession>
<dbReference type="PANTHER" id="PTHR22648:SF0">
    <property type="entry name" value="TRANSCRIPTION TERMINATION_ANTITERMINATION PROTEIN NUSA"/>
    <property type="match status" value="1"/>
</dbReference>
<keyword evidence="5 7" id="KW-0805">Transcription regulation</keyword>
<dbReference type="SUPFAM" id="SSF50249">
    <property type="entry name" value="Nucleic acid-binding proteins"/>
    <property type="match status" value="1"/>
</dbReference>
<dbReference type="InterPro" id="IPR009019">
    <property type="entry name" value="KH_sf_prok-type"/>
</dbReference>
<evidence type="ECO:0000256" key="1">
    <source>
        <dbReference type="ARBA" id="ARBA00022472"/>
    </source>
</evidence>
<evidence type="ECO:0000256" key="4">
    <source>
        <dbReference type="ARBA" id="ARBA00022884"/>
    </source>
</evidence>
<comment type="subunit">
    <text evidence="7">Monomer. Binds directly to the core enzyme of the DNA-dependent RNA polymerase and to nascent RNA.</text>
</comment>
<proteinExistence type="inferred from homology"/>
<dbReference type="SUPFAM" id="SSF54814">
    <property type="entry name" value="Prokaryotic type KH domain (KH-domain type II)"/>
    <property type="match status" value="2"/>
</dbReference>
<dbReference type="CDD" id="cd22529">
    <property type="entry name" value="KH-II_NusA_rpt2"/>
    <property type="match status" value="1"/>
</dbReference>
<dbReference type="InterPro" id="IPR010995">
    <property type="entry name" value="DNA_repair_Rad51/TF_NusA_a-hlx"/>
</dbReference>